<dbReference type="InterPro" id="IPR028364">
    <property type="entry name" value="Ribosomal_uL1/biogenesis"/>
</dbReference>
<dbReference type="InterPro" id="IPR023674">
    <property type="entry name" value="Ribosomal_uL1-like"/>
</dbReference>
<dbReference type="Proteomes" id="UP000240500">
    <property type="component" value="Chromosome 13"/>
</dbReference>
<gene>
    <name evidence="1" type="ORF">PRCDC_1367300</name>
    <name evidence="2" type="ORF">PRG01_1370800</name>
</gene>
<dbReference type="VEuPathDB" id="PlasmoDB:PRG01_1370800"/>
<accession>A0A060S419</accession>
<dbReference type="AlphaFoldDB" id="A0A060S419"/>
<proteinExistence type="predicted"/>
<dbReference type="OrthoDB" id="10251727at2759"/>
<protein>
    <recommendedName>
        <fullName evidence="5">Ribosomal protein L1</fullName>
    </recommendedName>
</protein>
<evidence type="ECO:0000313" key="1">
    <source>
        <dbReference type="EMBL" id="CDO66463.1"/>
    </source>
</evidence>
<evidence type="ECO:0000313" key="3">
    <source>
        <dbReference type="Proteomes" id="UP000027581"/>
    </source>
</evidence>
<dbReference type="EMBL" id="HG810774">
    <property type="protein sequence ID" value="CDO66463.1"/>
    <property type="molecule type" value="Genomic_DNA"/>
</dbReference>
<dbReference type="EMBL" id="LT969576">
    <property type="protein sequence ID" value="SOV82309.1"/>
    <property type="molecule type" value="Genomic_DNA"/>
</dbReference>
<reference evidence="1" key="1">
    <citation type="submission" date="2014-01" db="EMBL/GenBank/DDBJ databases">
        <authorList>
            <person name="Aslett M."/>
        </authorList>
    </citation>
    <scope>NUCLEOTIDE SEQUENCE</scope>
    <source>
        <strain evidence="1">CDC</strain>
    </source>
</reference>
<dbReference type="SUPFAM" id="SSF56808">
    <property type="entry name" value="Ribosomal protein L1"/>
    <property type="match status" value="1"/>
</dbReference>
<dbReference type="Pfam" id="PF00687">
    <property type="entry name" value="Ribosomal_L1"/>
    <property type="match status" value="1"/>
</dbReference>
<name>A0A060S419_PLARE</name>
<reference evidence="1" key="2">
    <citation type="submission" date="2014-05" db="EMBL/GenBank/DDBJ databases">
        <title>The genome sequences of chimpanzee malaria parasites reveal the path to human adaptation.</title>
        <authorList>
            <person name="Otto T.D."/>
            <person name="Rayner J.C."/>
            <person name="Boehme U."/>
            <person name="Pain A."/>
            <person name="Spottiswoode N."/>
            <person name="Sanders M."/>
            <person name="Quail M."/>
            <person name="Ollomo B."/>
            <person name="Renaud F."/>
            <person name="Thomas A.W."/>
            <person name="Prugnolle F."/>
            <person name="Conway D.J."/>
            <person name="Newbold C."/>
            <person name="Berriman M."/>
        </authorList>
    </citation>
    <scope>NUCLEOTIDE SEQUENCE [LARGE SCALE GENOMIC DNA]</scope>
    <source>
        <strain evidence="1">CDC</strain>
    </source>
</reference>
<evidence type="ECO:0008006" key="5">
    <source>
        <dbReference type="Google" id="ProtNLM"/>
    </source>
</evidence>
<dbReference type="VEuPathDB" id="PlasmoDB:PRCDC_1367300"/>
<evidence type="ECO:0000313" key="2">
    <source>
        <dbReference type="EMBL" id="SOV82309.1"/>
    </source>
</evidence>
<reference evidence="2 4" key="3">
    <citation type="submission" date="2016-09" db="EMBL/GenBank/DDBJ databases">
        <authorList>
            <consortium name="Pathogen Informatics"/>
        </authorList>
    </citation>
    <scope>NUCLEOTIDE SEQUENCE [LARGE SCALE GENOMIC DNA]</scope>
</reference>
<sequence>MKIKNKKKEILEKKKKENSKFLRYVKNNQKYEKFQKAILLNNKNQRLNKKIHPNIKIKNNNNNNNNNINENSINLKKSDEYVIEQSTFYKAYNYIFDRGEKEEPLNEQQENLFYDSYLIYCNFDLSSIYNIGKHYNFSIELRHSYYSSVLILVNDNSDKWKKLAIENKLRKIRKIMTYDKFEAVYNKDDLINEITSKFDLYIFDASIRSKKYSHVISKIKKHNKNFTTLQLNEDNFVEDVDQATRKAFADLNKGSTHSIPIGFLNLGKEKLYDNIQQATKRMLEFYEQKNVSVVSINLRYMSMTIPLYIHALKNIIHPGYY</sequence>
<evidence type="ECO:0000313" key="4">
    <source>
        <dbReference type="Proteomes" id="UP000240500"/>
    </source>
</evidence>
<keyword evidence="3" id="KW-1185">Reference proteome</keyword>
<dbReference type="Proteomes" id="UP000027581">
    <property type="component" value="Unassembled WGS sequence"/>
</dbReference>
<organism evidence="1 3">
    <name type="scientific">Plasmodium reichenowi</name>
    <dbReference type="NCBI Taxonomy" id="5854"/>
    <lineage>
        <taxon>Eukaryota</taxon>
        <taxon>Sar</taxon>
        <taxon>Alveolata</taxon>
        <taxon>Apicomplexa</taxon>
        <taxon>Aconoidasida</taxon>
        <taxon>Haemosporida</taxon>
        <taxon>Plasmodiidae</taxon>
        <taxon>Plasmodium</taxon>
        <taxon>Plasmodium (Laverania)</taxon>
    </lineage>
</organism>